<evidence type="ECO:0000256" key="2">
    <source>
        <dbReference type="ARBA" id="ARBA00022723"/>
    </source>
</evidence>
<dbReference type="PANTHER" id="PTHR40626">
    <property type="entry name" value="MIP31509P"/>
    <property type="match status" value="1"/>
</dbReference>
<evidence type="ECO:0000313" key="9">
    <source>
        <dbReference type="Proteomes" id="UP001150941"/>
    </source>
</evidence>
<dbReference type="GO" id="GO:0006351">
    <property type="term" value="P:DNA-templated transcription"/>
    <property type="evidence" value="ECO:0007669"/>
    <property type="project" value="InterPro"/>
</dbReference>
<dbReference type="EMBL" id="JAPQKS010000006">
    <property type="protein sequence ID" value="KAJ5223330.1"/>
    <property type="molecule type" value="Genomic_DNA"/>
</dbReference>
<dbReference type="Proteomes" id="UP001150941">
    <property type="component" value="Unassembled WGS sequence"/>
</dbReference>
<dbReference type="AlphaFoldDB" id="A0A9W9NNQ3"/>
<keyword evidence="5" id="KW-0862">Zinc</keyword>
<dbReference type="InterPro" id="IPR051059">
    <property type="entry name" value="VerF-like"/>
</dbReference>
<comment type="caution">
    <text evidence="8">The sequence shown here is derived from an EMBL/GenBank/DDBJ whole genome shotgun (WGS) entry which is preliminary data.</text>
</comment>
<evidence type="ECO:0000256" key="3">
    <source>
        <dbReference type="ARBA" id="ARBA00022737"/>
    </source>
</evidence>
<dbReference type="RefSeq" id="XP_058327513.1">
    <property type="nucleotide sequence ID" value="XM_058477168.1"/>
</dbReference>
<evidence type="ECO:0000256" key="6">
    <source>
        <dbReference type="ARBA" id="ARBA00023242"/>
    </source>
</evidence>
<dbReference type="GO" id="GO:0005634">
    <property type="term" value="C:nucleus"/>
    <property type="evidence" value="ECO:0007669"/>
    <property type="project" value="UniProtKB-SubCell"/>
</dbReference>
<evidence type="ECO:0000259" key="7">
    <source>
        <dbReference type="Pfam" id="PF04082"/>
    </source>
</evidence>
<keyword evidence="4" id="KW-0863">Zinc-finger</keyword>
<evidence type="ECO:0000256" key="1">
    <source>
        <dbReference type="ARBA" id="ARBA00004123"/>
    </source>
</evidence>
<dbReference type="GO" id="GO:0000978">
    <property type="term" value="F:RNA polymerase II cis-regulatory region sequence-specific DNA binding"/>
    <property type="evidence" value="ECO:0007669"/>
    <property type="project" value="InterPro"/>
</dbReference>
<reference evidence="8" key="1">
    <citation type="submission" date="2022-11" db="EMBL/GenBank/DDBJ databases">
        <authorList>
            <person name="Petersen C."/>
        </authorList>
    </citation>
    <scope>NUCLEOTIDE SEQUENCE</scope>
    <source>
        <strain evidence="8">IBT 19713</strain>
    </source>
</reference>
<dbReference type="GO" id="GO:0008270">
    <property type="term" value="F:zinc ion binding"/>
    <property type="evidence" value="ECO:0007669"/>
    <property type="project" value="UniProtKB-KW"/>
</dbReference>
<evidence type="ECO:0000256" key="5">
    <source>
        <dbReference type="ARBA" id="ARBA00022833"/>
    </source>
</evidence>
<dbReference type="OrthoDB" id="10018191at2759"/>
<dbReference type="GO" id="GO:0000785">
    <property type="term" value="C:chromatin"/>
    <property type="evidence" value="ECO:0007669"/>
    <property type="project" value="TreeGrafter"/>
</dbReference>
<dbReference type="Pfam" id="PF04082">
    <property type="entry name" value="Fungal_trans"/>
    <property type="match status" value="1"/>
</dbReference>
<protein>
    <recommendedName>
        <fullName evidence="7">Xylanolytic transcriptional activator regulatory domain-containing protein</fullName>
    </recommendedName>
</protein>
<dbReference type="InterPro" id="IPR007219">
    <property type="entry name" value="XnlR_reg_dom"/>
</dbReference>
<dbReference type="PANTHER" id="PTHR40626:SF11">
    <property type="entry name" value="ZINC FINGER PROTEIN YPR022C"/>
    <property type="match status" value="1"/>
</dbReference>
<proteinExistence type="predicted"/>
<sequence>MNTDANIPISDASFSQGVLSMGALALGYGGLDWLDFQLQEPMINPAQVEHPHPHPIPSEMAAPNSGVVNNFYTPILSHGPLTSTSSPNAVDMLPLKTEFPGHSIQSWPFAQSKDHVPEQPPSRYKLPPLEEVLRGSSTNSHTKSKTPIEALIEILSKPRIPDTSAQDPEIFLGMHLLQRIIDCYFSQFHDILAIIHVPTFSIRDCSTVLLASMACIGAMHLQSADAQADATALCDLCSRMILWLVSCDLPTRYHHDAKH</sequence>
<dbReference type="GeneID" id="83204471"/>
<keyword evidence="9" id="KW-1185">Reference proteome</keyword>
<organism evidence="8 9">
    <name type="scientific">Penicillium chermesinum</name>
    <dbReference type="NCBI Taxonomy" id="63820"/>
    <lineage>
        <taxon>Eukaryota</taxon>
        <taxon>Fungi</taxon>
        <taxon>Dikarya</taxon>
        <taxon>Ascomycota</taxon>
        <taxon>Pezizomycotina</taxon>
        <taxon>Eurotiomycetes</taxon>
        <taxon>Eurotiomycetidae</taxon>
        <taxon>Eurotiales</taxon>
        <taxon>Aspergillaceae</taxon>
        <taxon>Penicillium</taxon>
    </lineage>
</organism>
<comment type="subcellular location">
    <subcellularLocation>
        <location evidence="1">Nucleus</location>
    </subcellularLocation>
</comment>
<evidence type="ECO:0000256" key="4">
    <source>
        <dbReference type="ARBA" id="ARBA00022771"/>
    </source>
</evidence>
<gene>
    <name evidence="8" type="ORF">N7468_007872</name>
</gene>
<evidence type="ECO:0000313" key="8">
    <source>
        <dbReference type="EMBL" id="KAJ5223330.1"/>
    </source>
</evidence>
<dbReference type="GO" id="GO:0000981">
    <property type="term" value="F:DNA-binding transcription factor activity, RNA polymerase II-specific"/>
    <property type="evidence" value="ECO:0007669"/>
    <property type="project" value="InterPro"/>
</dbReference>
<reference evidence="8" key="2">
    <citation type="journal article" date="2023" name="IMA Fungus">
        <title>Comparative genomic study of the Penicillium genus elucidates a diverse pangenome and 15 lateral gene transfer events.</title>
        <authorList>
            <person name="Petersen C."/>
            <person name="Sorensen T."/>
            <person name="Nielsen M.R."/>
            <person name="Sondergaard T.E."/>
            <person name="Sorensen J.L."/>
            <person name="Fitzpatrick D.A."/>
            <person name="Frisvad J.C."/>
            <person name="Nielsen K.L."/>
        </authorList>
    </citation>
    <scope>NUCLEOTIDE SEQUENCE</scope>
    <source>
        <strain evidence="8">IBT 19713</strain>
    </source>
</reference>
<feature type="domain" description="Xylanolytic transcriptional activator regulatory" evidence="7">
    <location>
        <begin position="181"/>
        <end position="229"/>
    </location>
</feature>
<accession>A0A9W9NNQ3</accession>
<keyword evidence="2" id="KW-0479">Metal-binding</keyword>
<keyword evidence="3" id="KW-0677">Repeat</keyword>
<name>A0A9W9NNQ3_9EURO</name>
<keyword evidence="6" id="KW-0539">Nucleus</keyword>